<dbReference type="Pfam" id="PF14384">
    <property type="entry name" value="BrnA_antitoxin"/>
    <property type="match status" value="1"/>
</dbReference>
<dbReference type="PATRIC" id="fig|317.175.peg.3208"/>
<gene>
    <name evidence="1" type="ORF">IV01_15410</name>
</gene>
<evidence type="ECO:0000313" key="2">
    <source>
        <dbReference type="Proteomes" id="UP000028631"/>
    </source>
</evidence>
<dbReference type="OrthoDB" id="5297245at2"/>
<protein>
    <recommendedName>
        <fullName evidence="3">BrnA antitoxin of type II toxin-antitoxin system</fullName>
    </recommendedName>
</protein>
<comment type="caution">
    <text evidence="1">The sequence shown here is derived from an EMBL/GenBank/DDBJ whole genome shotgun (WGS) entry which is preliminary data.</text>
</comment>
<accession>A0A085VGD5</accession>
<name>A0A085VGD5_PSESX</name>
<organism evidence="1 2">
    <name type="scientific">Pseudomonas syringae</name>
    <dbReference type="NCBI Taxonomy" id="317"/>
    <lineage>
        <taxon>Bacteria</taxon>
        <taxon>Pseudomonadati</taxon>
        <taxon>Pseudomonadota</taxon>
        <taxon>Gammaproteobacteria</taxon>
        <taxon>Pseudomonadales</taxon>
        <taxon>Pseudomonadaceae</taxon>
        <taxon>Pseudomonas</taxon>
    </lineage>
</organism>
<dbReference type="EMBL" id="JPQU01000043">
    <property type="protein sequence ID" value="KFE54498.1"/>
    <property type="molecule type" value="Genomic_DNA"/>
</dbReference>
<evidence type="ECO:0000313" key="1">
    <source>
        <dbReference type="EMBL" id="KFE54498.1"/>
    </source>
</evidence>
<proteinExistence type="predicted"/>
<evidence type="ECO:0008006" key="3">
    <source>
        <dbReference type="Google" id="ProtNLM"/>
    </source>
</evidence>
<keyword evidence="2" id="KW-1185">Reference proteome</keyword>
<dbReference type="AlphaFoldDB" id="A0A085VGD5"/>
<dbReference type="Proteomes" id="UP000028631">
    <property type="component" value="Unassembled WGS sequence"/>
</dbReference>
<dbReference type="InterPro" id="IPR025528">
    <property type="entry name" value="BrnA_antitoxin"/>
</dbReference>
<reference evidence="1 2" key="1">
    <citation type="submission" date="2014-07" db="EMBL/GenBank/DDBJ databases">
        <title>Draft Genome Sequences of Environmental Pseudomonas syringae strains.</title>
        <authorList>
            <person name="Baltrus D.A."/>
            <person name="Berge O."/>
            <person name="Morris C."/>
        </authorList>
    </citation>
    <scope>NUCLEOTIDE SEQUENCE [LARGE SCALE GENOMIC DNA]</scope>
    <source>
        <strain evidence="1 2">GAW0119</strain>
    </source>
</reference>
<dbReference type="RefSeq" id="WP_032629468.1">
    <property type="nucleotide sequence ID" value="NZ_JPQU01000043.1"/>
</dbReference>
<sequence>MKDQYDFSKAKRGAVAPAKGKSRITIMLDDAVLEAARERADEQGIGYQTLINGLLREALGVANKPVPGKERLLTTGSELSLNAFNRQQVEELEAQLSSMANSLHVFLSDGNKSSSA</sequence>